<dbReference type="InterPro" id="IPR029000">
    <property type="entry name" value="Cyclophilin-like_dom_sf"/>
</dbReference>
<evidence type="ECO:0000259" key="6">
    <source>
        <dbReference type="PROSITE" id="PS50072"/>
    </source>
</evidence>
<feature type="domain" description="PPIase cyclophilin-type" evidence="6">
    <location>
        <begin position="68"/>
        <end position="254"/>
    </location>
</feature>
<dbReference type="SUPFAM" id="SSF50891">
    <property type="entry name" value="Cyclophilin-like"/>
    <property type="match status" value="1"/>
</dbReference>
<organism evidence="7 8">
    <name type="scientific">Luteimonas vadosa</name>
    <dbReference type="NCBI Taxonomy" id="1165507"/>
    <lineage>
        <taxon>Bacteria</taxon>
        <taxon>Pseudomonadati</taxon>
        <taxon>Pseudomonadota</taxon>
        <taxon>Gammaproteobacteria</taxon>
        <taxon>Lysobacterales</taxon>
        <taxon>Lysobacteraceae</taxon>
        <taxon>Luteimonas</taxon>
    </lineage>
</organism>
<comment type="caution">
    <text evidence="7">The sequence shown here is derived from an EMBL/GenBank/DDBJ whole genome shotgun (WGS) entry which is preliminary data.</text>
</comment>
<dbReference type="PROSITE" id="PS50072">
    <property type="entry name" value="CSA_PPIASE_2"/>
    <property type="match status" value="1"/>
</dbReference>
<dbReference type="PANTHER" id="PTHR43246">
    <property type="entry name" value="PEPTIDYL-PROLYL CIS-TRANS ISOMERASE CYP38, CHLOROPLASTIC"/>
    <property type="match status" value="1"/>
</dbReference>
<keyword evidence="2" id="KW-0697">Rotamase</keyword>
<dbReference type="Gene3D" id="2.40.100.10">
    <property type="entry name" value="Cyclophilin-like"/>
    <property type="match status" value="1"/>
</dbReference>
<feature type="region of interest" description="Disordered" evidence="4">
    <location>
        <begin position="27"/>
        <end position="50"/>
    </location>
</feature>
<protein>
    <recommendedName>
        <fullName evidence="1">peptidylprolyl isomerase</fullName>
        <ecNumber evidence="1">5.2.1.8</ecNumber>
    </recommendedName>
</protein>
<feature type="compositionally biased region" description="Polar residues" evidence="4">
    <location>
        <begin position="32"/>
        <end position="44"/>
    </location>
</feature>
<evidence type="ECO:0000256" key="2">
    <source>
        <dbReference type="ARBA" id="ARBA00023110"/>
    </source>
</evidence>
<feature type="chain" id="PRO_5047201945" description="peptidylprolyl isomerase" evidence="5">
    <location>
        <begin position="28"/>
        <end position="313"/>
    </location>
</feature>
<evidence type="ECO:0000256" key="5">
    <source>
        <dbReference type="SAM" id="SignalP"/>
    </source>
</evidence>
<name>A0ABP9E4T3_9GAMM</name>
<evidence type="ECO:0000313" key="8">
    <source>
        <dbReference type="Proteomes" id="UP001501323"/>
    </source>
</evidence>
<keyword evidence="5" id="KW-0732">Signal</keyword>
<dbReference type="GO" id="GO:0016853">
    <property type="term" value="F:isomerase activity"/>
    <property type="evidence" value="ECO:0007669"/>
    <property type="project" value="UniProtKB-KW"/>
</dbReference>
<evidence type="ECO:0000256" key="3">
    <source>
        <dbReference type="ARBA" id="ARBA00023235"/>
    </source>
</evidence>
<dbReference type="Proteomes" id="UP001501323">
    <property type="component" value="Unassembled WGS sequence"/>
</dbReference>
<evidence type="ECO:0000256" key="1">
    <source>
        <dbReference type="ARBA" id="ARBA00013194"/>
    </source>
</evidence>
<dbReference type="EMBL" id="BAABJY010000002">
    <property type="protein sequence ID" value="GAA4869201.1"/>
    <property type="molecule type" value="Genomic_DNA"/>
</dbReference>
<dbReference type="EC" id="5.2.1.8" evidence="1"/>
<dbReference type="InterPro" id="IPR044665">
    <property type="entry name" value="E_coli_cyclophilin_A-like"/>
</dbReference>
<keyword evidence="8" id="KW-1185">Reference proteome</keyword>
<evidence type="ECO:0000313" key="7">
    <source>
        <dbReference type="EMBL" id="GAA4869201.1"/>
    </source>
</evidence>
<feature type="signal peptide" evidence="5">
    <location>
        <begin position="1"/>
        <end position="27"/>
    </location>
</feature>
<evidence type="ECO:0000256" key="4">
    <source>
        <dbReference type="SAM" id="MobiDB-lite"/>
    </source>
</evidence>
<sequence length="313" mass="33678">MPVNPTQSLLVPVVFATVLALSPPTQAEEAANAQSQPRTTQQVLDASGPGDWRTLDPANTLYMDLADGRAIIELAPAFAPAHVANIRTLAREGFWDGLSIYRSHDNFVVQFGDITEEGAPGKSIGSAKAKLPAEFSRASAGLDFHLLPDADGWAAQTGFAHGFPAGRDPAEGQVWMAHCYGAVGAGRDLAADSSNGTELYVVTGQSPRQLDRNITLVGRVVHGMELLSALPRGTGPLGFYEDPAQRTPIKAIRLASEVPEAERASLEVLRTDTATFDAFVESRRNRRDEFYKRPAGHVDLCNLAIPTREPPKQ</sequence>
<gene>
    <name evidence="7" type="ORF">GCM10023332_22210</name>
</gene>
<accession>A0ABP9E4T3</accession>
<keyword evidence="3 7" id="KW-0413">Isomerase</keyword>
<dbReference type="InterPro" id="IPR002130">
    <property type="entry name" value="Cyclophilin-type_PPIase_dom"/>
</dbReference>
<proteinExistence type="predicted"/>
<reference evidence="8" key="1">
    <citation type="journal article" date="2019" name="Int. J. Syst. Evol. Microbiol.">
        <title>The Global Catalogue of Microorganisms (GCM) 10K type strain sequencing project: providing services to taxonomists for standard genome sequencing and annotation.</title>
        <authorList>
            <consortium name="The Broad Institute Genomics Platform"/>
            <consortium name="The Broad Institute Genome Sequencing Center for Infectious Disease"/>
            <person name="Wu L."/>
            <person name="Ma J."/>
        </authorList>
    </citation>
    <scope>NUCLEOTIDE SEQUENCE [LARGE SCALE GENOMIC DNA]</scope>
    <source>
        <strain evidence="8">JCM 18392</strain>
    </source>
</reference>
<dbReference type="Pfam" id="PF00160">
    <property type="entry name" value="Pro_isomerase"/>
    <property type="match status" value="1"/>
</dbReference>